<protein>
    <submittedName>
        <fullName evidence="1">Uncharacterized protein</fullName>
    </submittedName>
</protein>
<dbReference type="Proteomes" id="UP000828941">
    <property type="component" value="Chromosome 13"/>
</dbReference>
<dbReference type="EMBL" id="CM039438">
    <property type="protein sequence ID" value="KAI4300054.1"/>
    <property type="molecule type" value="Genomic_DNA"/>
</dbReference>
<evidence type="ECO:0000313" key="2">
    <source>
        <dbReference type="Proteomes" id="UP000828941"/>
    </source>
</evidence>
<reference evidence="1 2" key="1">
    <citation type="journal article" date="2022" name="DNA Res.">
        <title>Chromosomal-level genome assembly of the orchid tree Bauhinia variegata (Leguminosae; Cercidoideae) supports the allotetraploid origin hypothesis of Bauhinia.</title>
        <authorList>
            <person name="Zhong Y."/>
            <person name="Chen Y."/>
            <person name="Zheng D."/>
            <person name="Pang J."/>
            <person name="Liu Y."/>
            <person name="Luo S."/>
            <person name="Meng S."/>
            <person name="Qian L."/>
            <person name="Wei D."/>
            <person name="Dai S."/>
            <person name="Zhou R."/>
        </authorList>
    </citation>
    <scope>NUCLEOTIDE SEQUENCE [LARGE SCALE GENOMIC DNA]</scope>
    <source>
        <strain evidence="1">BV-YZ2020</strain>
    </source>
</reference>
<proteinExistence type="predicted"/>
<keyword evidence="2" id="KW-1185">Reference proteome</keyword>
<organism evidence="1 2">
    <name type="scientific">Bauhinia variegata</name>
    <name type="common">Purple orchid tree</name>
    <name type="synonym">Phanera variegata</name>
    <dbReference type="NCBI Taxonomy" id="167791"/>
    <lineage>
        <taxon>Eukaryota</taxon>
        <taxon>Viridiplantae</taxon>
        <taxon>Streptophyta</taxon>
        <taxon>Embryophyta</taxon>
        <taxon>Tracheophyta</taxon>
        <taxon>Spermatophyta</taxon>
        <taxon>Magnoliopsida</taxon>
        <taxon>eudicotyledons</taxon>
        <taxon>Gunneridae</taxon>
        <taxon>Pentapetalae</taxon>
        <taxon>rosids</taxon>
        <taxon>fabids</taxon>
        <taxon>Fabales</taxon>
        <taxon>Fabaceae</taxon>
        <taxon>Cercidoideae</taxon>
        <taxon>Cercideae</taxon>
        <taxon>Bauhiniinae</taxon>
        <taxon>Bauhinia</taxon>
    </lineage>
</organism>
<gene>
    <name evidence="1" type="ORF">L6164_033472</name>
</gene>
<name>A0ACB9KRS0_BAUVA</name>
<evidence type="ECO:0000313" key="1">
    <source>
        <dbReference type="EMBL" id="KAI4300054.1"/>
    </source>
</evidence>
<accession>A0ACB9KRS0</accession>
<comment type="caution">
    <text evidence="1">The sequence shown here is derived from an EMBL/GenBank/DDBJ whole genome shotgun (WGS) entry which is preliminary data.</text>
</comment>
<sequence length="186" mass="20621">MKILHLANVYLSGANNWPKQVSNLFQLEELSLFDCNLLPSTSSFSSITTNMTSNSLAAIDLSLNKLTSLIFPWLLSYNTSLAMLDLSNNRLSGPIPEAFGNFSSLRDLNLRDNLLEGEIPRSLGEICSLKRLVLHRNNLTGFQDFVSSSTGLRCGLKSIQYLDLVENQITGPFPIFPIFFSANVIS</sequence>